<organism evidence="2 3">
    <name type="scientific">Thalassomonas viridans</name>
    <dbReference type="NCBI Taxonomy" id="137584"/>
    <lineage>
        <taxon>Bacteria</taxon>
        <taxon>Pseudomonadati</taxon>
        <taxon>Pseudomonadota</taxon>
        <taxon>Gammaproteobacteria</taxon>
        <taxon>Alteromonadales</taxon>
        <taxon>Colwelliaceae</taxon>
        <taxon>Thalassomonas</taxon>
    </lineage>
</organism>
<dbReference type="EMBL" id="CP059733">
    <property type="protein sequence ID" value="WDE07428.1"/>
    <property type="molecule type" value="Genomic_DNA"/>
</dbReference>
<evidence type="ECO:0000313" key="2">
    <source>
        <dbReference type="EMBL" id="WDE07428.1"/>
    </source>
</evidence>
<dbReference type="InterPro" id="IPR011008">
    <property type="entry name" value="Dimeric_a/b-barrel"/>
</dbReference>
<reference evidence="2 3" key="2">
    <citation type="journal article" date="2022" name="Mar. Drugs">
        <title>Bioassay-Guided Fractionation Leads to the Detection of Cholic Acid Generated by the Rare Thalassomonas sp.</title>
        <authorList>
            <person name="Pheiffer F."/>
            <person name="Schneider Y.K."/>
            <person name="Hansen E.H."/>
            <person name="Andersen J.H."/>
            <person name="Isaksson J."/>
            <person name="Busche T."/>
            <person name="R C."/>
            <person name="Kalinowski J."/>
            <person name="Zyl L.V."/>
            <person name="Trindade M."/>
        </authorList>
    </citation>
    <scope>NUCLEOTIDE SEQUENCE [LARGE SCALE GENOMIC DNA]</scope>
    <source>
        <strain evidence="2 3">XOM25</strain>
    </source>
</reference>
<keyword evidence="3" id="KW-1185">Reference proteome</keyword>
<dbReference type="AlphaFoldDB" id="A0AAE9Z6C9"/>
<name>A0AAE9Z6C9_9GAMM</name>
<evidence type="ECO:0000313" key="3">
    <source>
        <dbReference type="Proteomes" id="UP000032352"/>
    </source>
</evidence>
<dbReference type="Gene3D" id="3.30.70.100">
    <property type="match status" value="1"/>
</dbReference>
<protein>
    <submittedName>
        <fullName evidence="2">DUF1330 domain-containing protein</fullName>
    </submittedName>
</protein>
<dbReference type="RefSeq" id="WP_084723817.1">
    <property type="nucleotide sequence ID" value="NZ_CP059733.1"/>
</dbReference>
<dbReference type="Proteomes" id="UP000032352">
    <property type="component" value="Chromosome"/>
</dbReference>
<reference evidence="2 3" key="1">
    <citation type="journal article" date="2015" name="Genome Announc.">
        <title>Draft Genome Sequences of Marine Isolates of Thalassomonas viridans and Thalassomonas actiniarum.</title>
        <authorList>
            <person name="Olonade I."/>
            <person name="van Zyl L.J."/>
            <person name="Trindade M."/>
        </authorList>
    </citation>
    <scope>NUCLEOTIDE SEQUENCE [LARGE SCALE GENOMIC DNA]</scope>
    <source>
        <strain evidence="2 3">XOM25</strain>
    </source>
</reference>
<dbReference type="SUPFAM" id="SSF54909">
    <property type="entry name" value="Dimeric alpha+beta barrel"/>
    <property type="match status" value="1"/>
</dbReference>
<feature type="domain" description="DUF1330" evidence="1">
    <location>
        <begin position="18"/>
        <end position="76"/>
    </location>
</feature>
<dbReference type="Pfam" id="PF07045">
    <property type="entry name" value="DUF1330"/>
    <property type="match status" value="1"/>
</dbReference>
<proteinExistence type="predicted"/>
<accession>A0AAE9Z6C9</accession>
<evidence type="ECO:0000259" key="1">
    <source>
        <dbReference type="Pfam" id="PF07045"/>
    </source>
</evidence>
<dbReference type="KEGG" id="tvd:SG34_011365"/>
<gene>
    <name evidence="2" type="ORF">SG34_011365</name>
</gene>
<dbReference type="InterPro" id="IPR010753">
    <property type="entry name" value="DUF1330"/>
</dbReference>
<sequence>MMILTCISSAGAKRSGDIYKQKSGKLFKNTGIKLVAEHQTTEPLTGDCPADLIKYVEFPSEQAVREAFGSETYKPLIP</sequence>